<dbReference type="Pfam" id="PF00483">
    <property type="entry name" value="NTP_transferase"/>
    <property type="match status" value="1"/>
</dbReference>
<dbReference type="OrthoDB" id="9806359at2"/>
<gene>
    <name evidence="2" type="ORF">D3874_01285</name>
</gene>
<dbReference type="SUPFAM" id="SSF53448">
    <property type="entry name" value="Nucleotide-diphospho-sugar transferases"/>
    <property type="match status" value="1"/>
</dbReference>
<organism evidence="2 3">
    <name type="scientific">Oleomonas cavernae</name>
    <dbReference type="NCBI Taxonomy" id="2320859"/>
    <lineage>
        <taxon>Bacteria</taxon>
        <taxon>Pseudomonadati</taxon>
        <taxon>Pseudomonadota</taxon>
        <taxon>Alphaproteobacteria</taxon>
        <taxon>Acetobacterales</taxon>
        <taxon>Acetobacteraceae</taxon>
        <taxon>Oleomonas</taxon>
    </lineage>
</organism>
<evidence type="ECO:0000313" key="3">
    <source>
        <dbReference type="Proteomes" id="UP000284605"/>
    </source>
</evidence>
<dbReference type="PANTHER" id="PTHR46390:SF1">
    <property type="entry name" value="MANNOSE-1-PHOSPHATE GUANYLYLTRANSFERASE"/>
    <property type="match status" value="1"/>
</dbReference>
<protein>
    <submittedName>
        <fullName evidence="2">Mannose-1-phosphate guanyltransferase</fullName>
    </submittedName>
</protein>
<keyword evidence="3" id="KW-1185">Reference proteome</keyword>
<dbReference type="GO" id="GO:0009298">
    <property type="term" value="P:GDP-mannose biosynthetic process"/>
    <property type="evidence" value="ECO:0007669"/>
    <property type="project" value="TreeGrafter"/>
</dbReference>
<name>A0A418WTE4_9PROT</name>
<dbReference type="InterPro" id="IPR005835">
    <property type="entry name" value="NTP_transferase_dom"/>
</dbReference>
<dbReference type="Proteomes" id="UP000284605">
    <property type="component" value="Unassembled WGS sequence"/>
</dbReference>
<sequence>MTSLVPVVLCGGSGTRFWPLSTDANPKQFLRLWQGKSLFQITIARLSGRGAAPALIICNKVHEAEIRRQLAEIGAGEATILLEPERRDSAAAIAVAAAWVARRHGADVPIGIFPSDQLIGDEAAFRHALDLAAILAREGRLVTFGITPDRPATEFGYVERAAPIAAHPGAFEVASFHEKPEAAVAAGYIASGRFDWNSGMFVFTAAGFLAQAEIHMKAILDAARLATTRAVEIGGAWHLDAEAFGQAEKKSIDYALFEHASGVATVPVACGWSDVGNWRSAQVELPKDAAGNVVIGDAKAKETAGSIIVTDGLPVRVLGVEGLAVVVSAAGVLVTRLEDAARLKEIV</sequence>
<reference evidence="2 3" key="1">
    <citation type="submission" date="2018-09" db="EMBL/GenBank/DDBJ databases">
        <authorList>
            <person name="Zhu H."/>
        </authorList>
    </citation>
    <scope>NUCLEOTIDE SEQUENCE [LARGE SCALE GENOMIC DNA]</scope>
    <source>
        <strain evidence="2 3">K1W22B-8</strain>
    </source>
</reference>
<accession>A0A418WTE4</accession>
<proteinExistence type="predicted"/>
<dbReference type="PANTHER" id="PTHR46390">
    <property type="entry name" value="MANNOSE-1-PHOSPHATE GUANYLYLTRANSFERASE"/>
    <property type="match status" value="1"/>
</dbReference>
<dbReference type="SUPFAM" id="SSF159283">
    <property type="entry name" value="Guanosine diphospho-D-mannose pyrophosphorylase/mannose-6-phosphate isomerase linker domain"/>
    <property type="match status" value="1"/>
</dbReference>
<dbReference type="RefSeq" id="WP_119775621.1">
    <property type="nucleotide sequence ID" value="NZ_QYUK01000008.1"/>
</dbReference>
<comment type="caution">
    <text evidence="2">The sequence shown here is derived from an EMBL/GenBank/DDBJ whole genome shotgun (WGS) entry which is preliminary data.</text>
</comment>
<dbReference type="Gene3D" id="3.90.550.10">
    <property type="entry name" value="Spore Coat Polysaccharide Biosynthesis Protein SpsA, Chain A"/>
    <property type="match status" value="1"/>
</dbReference>
<feature type="domain" description="Nucleotidyl transferase" evidence="1">
    <location>
        <begin position="6"/>
        <end position="280"/>
    </location>
</feature>
<dbReference type="InterPro" id="IPR051161">
    <property type="entry name" value="Mannose-6P_isomerase_type2"/>
</dbReference>
<evidence type="ECO:0000259" key="1">
    <source>
        <dbReference type="Pfam" id="PF00483"/>
    </source>
</evidence>
<dbReference type="EMBL" id="QYUK01000008">
    <property type="protein sequence ID" value="RJF94498.1"/>
    <property type="molecule type" value="Genomic_DNA"/>
</dbReference>
<dbReference type="CDD" id="cd02509">
    <property type="entry name" value="GDP-M1P_Guanylyltransferase"/>
    <property type="match status" value="1"/>
</dbReference>
<dbReference type="InterPro" id="IPR049577">
    <property type="entry name" value="GMPP_N"/>
</dbReference>
<dbReference type="InterPro" id="IPR029044">
    <property type="entry name" value="Nucleotide-diphossugar_trans"/>
</dbReference>
<keyword evidence="2" id="KW-0808">Transferase</keyword>
<evidence type="ECO:0000313" key="2">
    <source>
        <dbReference type="EMBL" id="RJF94498.1"/>
    </source>
</evidence>
<dbReference type="AlphaFoldDB" id="A0A418WTE4"/>
<dbReference type="GO" id="GO:0004475">
    <property type="term" value="F:mannose-1-phosphate guanylyltransferase (GTP) activity"/>
    <property type="evidence" value="ECO:0007669"/>
    <property type="project" value="InterPro"/>
</dbReference>